<comment type="caution">
    <text evidence="8">The sequence shown here is derived from an EMBL/GenBank/DDBJ whole genome shotgun (WGS) entry which is preliminary data.</text>
</comment>
<organism evidence="8 9">
    <name type="scientific">Pyxicephalus adspersus</name>
    <name type="common">African bullfrog</name>
    <dbReference type="NCBI Taxonomy" id="30357"/>
    <lineage>
        <taxon>Eukaryota</taxon>
        <taxon>Metazoa</taxon>
        <taxon>Chordata</taxon>
        <taxon>Craniata</taxon>
        <taxon>Vertebrata</taxon>
        <taxon>Euteleostomi</taxon>
        <taxon>Amphibia</taxon>
        <taxon>Batrachia</taxon>
        <taxon>Anura</taxon>
        <taxon>Neobatrachia</taxon>
        <taxon>Ranoidea</taxon>
        <taxon>Pyxicephalidae</taxon>
        <taxon>Pyxicephalinae</taxon>
        <taxon>Pyxicephalus</taxon>
    </lineage>
</organism>
<keyword evidence="5 6" id="KW-0206">Cytoskeleton</keyword>
<dbReference type="GO" id="GO:0051017">
    <property type="term" value="P:actin filament bundle assembly"/>
    <property type="evidence" value="ECO:0007669"/>
    <property type="project" value="TreeGrafter"/>
</dbReference>
<keyword evidence="3 6" id="KW-0963">Cytoplasm</keyword>
<feature type="domain" description="Fascin-like" evidence="7">
    <location>
        <begin position="271"/>
        <end position="372"/>
    </location>
</feature>
<dbReference type="EMBL" id="DYDO01000002">
    <property type="protein sequence ID" value="DBA31465.1"/>
    <property type="molecule type" value="Genomic_DNA"/>
</dbReference>
<dbReference type="PANTHER" id="PTHR10551">
    <property type="entry name" value="FASCIN"/>
    <property type="match status" value="1"/>
</dbReference>
<dbReference type="GO" id="GO:0001726">
    <property type="term" value="C:ruffle"/>
    <property type="evidence" value="ECO:0007669"/>
    <property type="project" value="TreeGrafter"/>
</dbReference>
<protein>
    <recommendedName>
        <fullName evidence="6">Fascin</fullName>
    </recommendedName>
</protein>
<evidence type="ECO:0000259" key="7">
    <source>
        <dbReference type="Pfam" id="PF06268"/>
    </source>
</evidence>
<dbReference type="AlphaFoldDB" id="A0AAV3AU99"/>
<dbReference type="SUPFAM" id="SSF50405">
    <property type="entry name" value="Actin-crosslinking proteins"/>
    <property type="match status" value="4"/>
</dbReference>
<evidence type="ECO:0000256" key="1">
    <source>
        <dbReference type="ARBA" id="ARBA00004245"/>
    </source>
</evidence>
<dbReference type="GO" id="GO:0005902">
    <property type="term" value="C:microvillus"/>
    <property type="evidence" value="ECO:0007669"/>
    <property type="project" value="TreeGrafter"/>
</dbReference>
<evidence type="ECO:0000256" key="5">
    <source>
        <dbReference type="ARBA" id="ARBA00023212"/>
    </source>
</evidence>
<evidence type="ECO:0000313" key="9">
    <source>
        <dbReference type="Proteomes" id="UP001181693"/>
    </source>
</evidence>
<comment type="subcellular location">
    <subcellularLocation>
        <location evidence="1 6">Cytoplasm</location>
        <location evidence="1 6">Cytoskeleton</location>
    </subcellularLocation>
</comment>
<evidence type="ECO:0000256" key="3">
    <source>
        <dbReference type="ARBA" id="ARBA00022490"/>
    </source>
</evidence>
<comment type="similarity">
    <text evidence="2 6">Belongs to the fascin family.</text>
</comment>
<keyword evidence="9" id="KW-1185">Reference proteome</keyword>
<name>A0AAV3AU99_PYXAD</name>
<dbReference type="GO" id="GO:0016477">
    <property type="term" value="P:cell migration"/>
    <property type="evidence" value="ECO:0007669"/>
    <property type="project" value="TreeGrafter"/>
</dbReference>
<dbReference type="GO" id="GO:0031253">
    <property type="term" value="C:cell projection membrane"/>
    <property type="evidence" value="ECO:0007669"/>
    <property type="project" value="TreeGrafter"/>
</dbReference>
<dbReference type="InterPro" id="IPR010431">
    <property type="entry name" value="Fascin"/>
</dbReference>
<accession>A0AAV3AU99</accession>
<dbReference type="EMBL" id="DYDO01000002">
    <property type="protein sequence ID" value="DBA31466.1"/>
    <property type="molecule type" value="Genomic_DNA"/>
</dbReference>
<dbReference type="InterPro" id="IPR008999">
    <property type="entry name" value="Actin-crosslinking"/>
</dbReference>
<evidence type="ECO:0000256" key="6">
    <source>
        <dbReference type="PIRNR" id="PIRNR005682"/>
    </source>
</evidence>
<dbReference type="GO" id="GO:0015629">
    <property type="term" value="C:actin cytoskeleton"/>
    <property type="evidence" value="ECO:0007669"/>
    <property type="project" value="TreeGrafter"/>
</dbReference>
<evidence type="ECO:0000256" key="4">
    <source>
        <dbReference type="ARBA" id="ARBA00023203"/>
    </source>
</evidence>
<evidence type="ECO:0000256" key="2">
    <source>
        <dbReference type="ARBA" id="ARBA00007415"/>
    </source>
</evidence>
<dbReference type="GO" id="GO:0007163">
    <property type="term" value="P:establishment or maintenance of cell polarity"/>
    <property type="evidence" value="ECO:0007669"/>
    <property type="project" value="TreeGrafter"/>
</dbReference>
<dbReference type="GO" id="GO:0005737">
    <property type="term" value="C:cytoplasm"/>
    <property type="evidence" value="ECO:0007669"/>
    <property type="project" value="TreeGrafter"/>
</dbReference>
<sequence>MPFGESMKIGLLNQAGKYLTHGHNSINTSTSELQINQIWEMTQVNTREGKPVVFLKSQEGLNLLVTKEGNVNCGYTESPEHLQGLFLLIVHQNKNWSLKSLSSQKYLESDEENVFCSEEVLSPEHQWTPHLALHAHVVLYHPQSDKYAQTDVNQHRVLVDISTPYLETCGFVLRFRSGKYYLETANHLFLSSESTLEQESSPKTAFAMDLRPGCRARFINQEGLFMYPQGTQNILLPGQKPFSNQEWFVIRRCPPWVSLKSRKHGYLTIFYGKDVKANSQSLTINSVFHYEMDTGTRMVRLSDKESNYLALRKRNIILANGSKNEKETAYKVRWTFGKMYLRACNDAYLSICDTGYVLAKTNTPGADEEFILRLYNRSFLVLKGCYGYIGQSSDGDIVQCNRPVPECIEIIPCKMIIYYFKGQGKMFWNMTNHKTFHSNGQSPGIFYIEIRGKNILTIMTYTGMFLRGDKSGILIGDSDRVTSECLWEF</sequence>
<dbReference type="GO" id="GO:0030674">
    <property type="term" value="F:protein-macromolecule adaptor activity"/>
    <property type="evidence" value="ECO:0007669"/>
    <property type="project" value="InterPro"/>
</dbReference>
<keyword evidence="4 6" id="KW-0009">Actin-binding</keyword>
<dbReference type="PIRSF" id="PIRSF005682">
    <property type="entry name" value="Fascin"/>
    <property type="match status" value="1"/>
</dbReference>
<dbReference type="InterPro" id="IPR024703">
    <property type="entry name" value="Fascin_metazoans"/>
</dbReference>
<dbReference type="Proteomes" id="UP001181693">
    <property type="component" value="Unassembled WGS sequence"/>
</dbReference>
<dbReference type="FunFam" id="2.80.10.50:FF:000008">
    <property type="entry name" value="Fascin"/>
    <property type="match status" value="1"/>
</dbReference>
<dbReference type="PANTHER" id="PTHR10551:SF1">
    <property type="entry name" value="FASCIN-3"/>
    <property type="match status" value="1"/>
</dbReference>
<dbReference type="GO" id="GO:0030426">
    <property type="term" value="C:growth cone"/>
    <property type="evidence" value="ECO:0007669"/>
    <property type="project" value="TreeGrafter"/>
</dbReference>
<dbReference type="GO" id="GO:0051015">
    <property type="term" value="F:actin filament binding"/>
    <property type="evidence" value="ECO:0007669"/>
    <property type="project" value="InterPro"/>
</dbReference>
<reference evidence="8" key="1">
    <citation type="thesis" date="2020" institute="ProQuest LLC" country="789 East Eisenhower Parkway, Ann Arbor, MI, USA">
        <title>Comparative Genomics and Chromosome Evolution.</title>
        <authorList>
            <person name="Mudd A.B."/>
        </authorList>
    </citation>
    <scope>NUCLEOTIDE SEQUENCE</scope>
    <source>
        <strain evidence="8">1538</strain>
        <tissue evidence="8">Blood</tissue>
    </source>
</reference>
<dbReference type="Gene3D" id="2.80.10.50">
    <property type="match status" value="4"/>
</dbReference>
<dbReference type="GO" id="GO:0030027">
    <property type="term" value="C:lamellipodium"/>
    <property type="evidence" value="ECO:0007669"/>
    <property type="project" value="TreeGrafter"/>
</dbReference>
<evidence type="ECO:0000313" key="8">
    <source>
        <dbReference type="EMBL" id="DBA31465.1"/>
    </source>
</evidence>
<dbReference type="GO" id="GO:0030175">
    <property type="term" value="C:filopodium"/>
    <property type="evidence" value="ECO:0007669"/>
    <property type="project" value="TreeGrafter"/>
</dbReference>
<dbReference type="InterPro" id="IPR022768">
    <property type="entry name" value="Fascin-like_dom"/>
</dbReference>
<gene>
    <name evidence="8" type="ORF">GDO54_007311</name>
</gene>
<dbReference type="Pfam" id="PF06268">
    <property type="entry name" value="Fascin"/>
    <property type="match status" value="1"/>
</dbReference>
<proteinExistence type="inferred from homology"/>